<comment type="caution">
    <text evidence="2">The sequence shown here is derived from an EMBL/GenBank/DDBJ whole genome shotgun (WGS) entry which is preliminary data.</text>
</comment>
<feature type="transmembrane region" description="Helical" evidence="1">
    <location>
        <begin position="82"/>
        <end position="103"/>
    </location>
</feature>
<evidence type="ECO:0000313" key="3">
    <source>
        <dbReference type="Proteomes" id="UP000231263"/>
    </source>
</evidence>
<keyword evidence="1" id="KW-0812">Transmembrane</keyword>
<gene>
    <name evidence="2" type="ORF">CO173_04490</name>
</gene>
<evidence type="ECO:0000313" key="2">
    <source>
        <dbReference type="EMBL" id="PJA45801.1"/>
    </source>
</evidence>
<dbReference type="AlphaFoldDB" id="A0A2M7XD36"/>
<keyword evidence="1" id="KW-1133">Transmembrane helix</keyword>
<reference evidence="3" key="1">
    <citation type="submission" date="2017-09" db="EMBL/GenBank/DDBJ databases">
        <title>Depth-based differentiation of microbial function through sediment-hosted aquifers and enrichment of novel symbionts in the deep terrestrial subsurface.</title>
        <authorList>
            <person name="Probst A.J."/>
            <person name="Ladd B."/>
            <person name="Jarett J.K."/>
            <person name="Geller-Mcgrath D.E."/>
            <person name="Sieber C.M.K."/>
            <person name="Emerson J.B."/>
            <person name="Anantharaman K."/>
            <person name="Thomas B.C."/>
            <person name="Malmstrom R."/>
            <person name="Stieglmeier M."/>
            <person name="Klingl A."/>
            <person name="Woyke T."/>
            <person name="Ryan C.M."/>
            <person name="Banfield J.F."/>
        </authorList>
    </citation>
    <scope>NUCLEOTIDE SEQUENCE [LARGE SCALE GENOMIC DNA]</scope>
</reference>
<organism evidence="2 3">
    <name type="scientific">Candidatus Uhrbacteria bacterium CG_4_9_14_3_um_filter_41_35</name>
    <dbReference type="NCBI Taxonomy" id="1975034"/>
    <lineage>
        <taxon>Bacteria</taxon>
        <taxon>Candidatus Uhriibacteriota</taxon>
    </lineage>
</organism>
<feature type="transmembrane region" description="Helical" evidence="1">
    <location>
        <begin position="40"/>
        <end position="62"/>
    </location>
</feature>
<keyword evidence="1" id="KW-0472">Membrane</keyword>
<protein>
    <submittedName>
        <fullName evidence="2">Uncharacterized protein</fullName>
    </submittedName>
</protein>
<feature type="transmembrane region" description="Helical" evidence="1">
    <location>
        <begin position="115"/>
        <end position="138"/>
    </location>
</feature>
<evidence type="ECO:0000256" key="1">
    <source>
        <dbReference type="SAM" id="Phobius"/>
    </source>
</evidence>
<accession>A0A2M7XD36</accession>
<name>A0A2M7XD36_9BACT</name>
<sequence>MINNSKQSNDFPSFADKILERLETEKVTPNAKWKYSGKNVLFWLIWVFSVQIGAIAFASSLFTLFNAGWQYYSATHDSFFRFFIESMPYMWLLVLCIFLYIGLENIRHTTKGYRYSIPFILFCSVIGSLIFGVFLYVFGLGQLFDEVIGNRVPFHDTVVEHQEAIWLHPENGLLAGAFNEFNSELEPASAYNFVALDGKNWQIDTSDLRAQDFENIAEFSRVRIIGVAEADGGTKLFHACFVMPWGLKMSEVNVKRAKPLVLEHIEDCVTSGCEINSDEMRSSKCKDLRPYSSLQKMRNY</sequence>
<dbReference type="Proteomes" id="UP000231263">
    <property type="component" value="Unassembled WGS sequence"/>
</dbReference>
<dbReference type="EMBL" id="PFWT01000025">
    <property type="protein sequence ID" value="PJA45801.1"/>
    <property type="molecule type" value="Genomic_DNA"/>
</dbReference>
<proteinExistence type="predicted"/>